<evidence type="ECO:0000313" key="2">
    <source>
        <dbReference type="EMBL" id="KAF7141380.1"/>
    </source>
</evidence>
<feature type="compositionally biased region" description="Basic and acidic residues" evidence="1">
    <location>
        <begin position="18"/>
        <end position="31"/>
    </location>
</feature>
<dbReference type="EMBL" id="WJXA01000006">
    <property type="protein sequence ID" value="KAF7141380.1"/>
    <property type="molecule type" value="Genomic_DNA"/>
</dbReference>
<organism evidence="2 3">
    <name type="scientific">Rhododendron simsii</name>
    <name type="common">Sims's rhododendron</name>
    <dbReference type="NCBI Taxonomy" id="118357"/>
    <lineage>
        <taxon>Eukaryota</taxon>
        <taxon>Viridiplantae</taxon>
        <taxon>Streptophyta</taxon>
        <taxon>Embryophyta</taxon>
        <taxon>Tracheophyta</taxon>
        <taxon>Spermatophyta</taxon>
        <taxon>Magnoliopsida</taxon>
        <taxon>eudicotyledons</taxon>
        <taxon>Gunneridae</taxon>
        <taxon>Pentapetalae</taxon>
        <taxon>asterids</taxon>
        <taxon>Ericales</taxon>
        <taxon>Ericaceae</taxon>
        <taxon>Ericoideae</taxon>
        <taxon>Rhodoreae</taxon>
        <taxon>Rhododendron</taxon>
    </lineage>
</organism>
<gene>
    <name evidence="2" type="ORF">RHSIM_Rhsim06G0147400</name>
</gene>
<evidence type="ECO:0000256" key="1">
    <source>
        <dbReference type="SAM" id="MobiDB-lite"/>
    </source>
</evidence>
<feature type="region of interest" description="Disordered" evidence="1">
    <location>
        <begin position="1"/>
        <end position="31"/>
    </location>
</feature>
<accession>A0A834GW38</accession>
<protein>
    <submittedName>
        <fullName evidence="2">Uncharacterized protein</fullName>
    </submittedName>
</protein>
<sequence>MPSPNGSEHVLSSSGEENDAKEHLERGHCINKASVHDDNSLDRRNGRMRFSDFHGFLRLLPLPVFSFPQGYSLRSRYLECMMQDDLETQMTIVLESEKKESAPLRVQRGIKKATAMKERDKAIDWRKESNQPDTFGSEASKPVEEESPNAIPKLKSALEKSPDDENGSIDSITKADNAINKKYC</sequence>
<evidence type="ECO:0000313" key="3">
    <source>
        <dbReference type="Proteomes" id="UP000626092"/>
    </source>
</evidence>
<dbReference type="Proteomes" id="UP000626092">
    <property type="component" value="Unassembled WGS sequence"/>
</dbReference>
<reference evidence="2" key="1">
    <citation type="submission" date="2019-11" db="EMBL/GenBank/DDBJ databases">
        <authorList>
            <person name="Liu Y."/>
            <person name="Hou J."/>
            <person name="Li T.-Q."/>
            <person name="Guan C.-H."/>
            <person name="Wu X."/>
            <person name="Wu H.-Z."/>
            <person name="Ling F."/>
            <person name="Zhang R."/>
            <person name="Shi X.-G."/>
            <person name="Ren J.-P."/>
            <person name="Chen E.-F."/>
            <person name="Sun J.-M."/>
        </authorList>
    </citation>
    <scope>NUCLEOTIDE SEQUENCE</scope>
    <source>
        <strain evidence="2">Adult_tree_wgs_1</strain>
        <tissue evidence="2">Leaves</tissue>
    </source>
</reference>
<dbReference type="OrthoDB" id="1800092at2759"/>
<proteinExistence type="predicted"/>
<keyword evidence="3" id="KW-1185">Reference proteome</keyword>
<name>A0A834GW38_RHOSS</name>
<dbReference type="AlphaFoldDB" id="A0A834GW38"/>
<feature type="region of interest" description="Disordered" evidence="1">
    <location>
        <begin position="117"/>
        <end position="184"/>
    </location>
</feature>
<comment type="caution">
    <text evidence="2">The sequence shown here is derived from an EMBL/GenBank/DDBJ whole genome shotgun (WGS) entry which is preliminary data.</text>
</comment>
<feature type="compositionally biased region" description="Basic and acidic residues" evidence="1">
    <location>
        <begin position="117"/>
        <end position="130"/>
    </location>
</feature>
<feature type="compositionally biased region" description="Polar residues" evidence="1">
    <location>
        <begin position="1"/>
        <end position="15"/>
    </location>
</feature>